<organism evidence="2 3">
    <name type="scientific">Sulfurovum zhangzhouensis</name>
    <dbReference type="NCBI Taxonomy" id="3019067"/>
    <lineage>
        <taxon>Bacteria</taxon>
        <taxon>Pseudomonadati</taxon>
        <taxon>Campylobacterota</taxon>
        <taxon>Epsilonproteobacteria</taxon>
        <taxon>Campylobacterales</taxon>
        <taxon>Sulfurovaceae</taxon>
        <taxon>Sulfurovum</taxon>
    </lineage>
</organism>
<reference evidence="2" key="1">
    <citation type="submission" date="2023-01" db="EMBL/GenBank/DDBJ databases">
        <title>Sulfurovum sp. zt1-1 genome assembly.</title>
        <authorList>
            <person name="Wang J."/>
        </authorList>
    </citation>
    <scope>NUCLEOTIDE SEQUENCE</scope>
    <source>
        <strain evidence="2">Zt1-1</strain>
    </source>
</reference>
<dbReference type="Gene3D" id="2.40.128.270">
    <property type="match status" value="1"/>
</dbReference>
<comment type="caution">
    <text evidence="2">The sequence shown here is derived from an EMBL/GenBank/DDBJ whole genome shotgun (WGS) entry which is preliminary data.</text>
</comment>
<evidence type="ECO:0000313" key="3">
    <source>
        <dbReference type="Proteomes" id="UP001169069"/>
    </source>
</evidence>
<sequence length="164" mass="18877">MLKRSLLVTVALTILVYSESNDTYHKNISSFPLKIVQTFKDINRSILQNEFNGNWHIRVMDGKDIRQARAILDLDLDDMKLSGFDACNQMNGILIKHNEENISVPALMTTRMGCRETLHTWVSVRLHQLLKEGFSIKEEEKYGIEGVTIKSPNHELFLKKMGED</sequence>
<dbReference type="Proteomes" id="UP001169069">
    <property type="component" value="Unassembled WGS sequence"/>
</dbReference>
<evidence type="ECO:0000259" key="1">
    <source>
        <dbReference type="Pfam" id="PF03724"/>
    </source>
</evidence>
<dbReference type="EMBL" id="JAQIBD010000002">
    <property type="protein sequence ID" value="MDM5271970.1"/>
    <property type="molecule type" value="Genomic_DNA"/>
</dbReference>
<accession>A0ABT7QYR4</accession>
<protein>
    <submittedName>
        <fullName evidence="2">META domain-containing protein</fullName>
    </submittedName>
</protein>
<dbReference type="InterPro" id="IPR005184">
    <property type="entry name" value="DUF306_Meta_HslJ"/>
</dbReference>
<feature type="domain" description="DUF306" evidence="1">
    <location>
        <begin position="52"/>
        <end position="140"/>
    </location>
</feature>
<keyword evidence="3" id="KW-1185">Reference proteome</keyword>
<gene>
    <name evidence="2" type="ORF">PGH07_07250</name>
</gene>
<evidence type="ECO:0000313" key="2">
    <source>
        <dbReference type="EMBL" id="MDM5271970.1"/>
    </source>
</evidence>
<dbReference type="InterPro" id="IPR038670">
    <property type="entry name" value="HslJ-like_sf"/>
</dbReference>
<proteinExistence type="predicted"/>
<dbReference type="Pfam" id="PF03724">
    <property type="entry name" value="META"/>
    <property type="match status" value="1"/>
</dbReference>
<dbReference type="RefSeq" id="WP_289413700.1">
    <property type="nucleotide sequence ID" value="NZ_JAQIBD010000002.1"/>
</dbReference>
<name>A0ABT7QYR4_9BACT</name>